<gene>
    <name evidence="1" type="ORF">B0F88_12232</name>
</gene>
<evidence type="ECO:0000313" key="2">
    <source>
        <dbReference type="Proteomes" id="UP000238071"/>
    </source>
</evidence>
<dbReference type="AlphaFoldDB" id="A0A2S6GIU1"/>
<organism evidence="1 2">
    <name type="scientific">Methylobacter tundripaludum</name>
    <dbReference type="NCBI Taxonomy" id="173365"/>
    <lineage>
        <taxon>Bacteria</taxon>
        <taxon>Pseudomonadati</taxon>
        <taxon>Pseudomonadota</taxon>
        <taxon>Gammaproteobacteria</taxon>
        <taxon>Methylococcales</taxon>
        <taxon>Methylococcaceae</taxon>
        <taxon>Methylobacter</taxon>
    </lineage>
</organism>
<name>A0A2S6GIU1_9GAMM</name>
<proteinExistence type="predicted"/>
<protein>
    <submittedName>
        <fullName evidence="1">Uncharacterized protein</fullName>
    </submittedName>
</protein>
<comment type="caution">
    <text evidence="1">The sequence shown here is derived from an EMBL/GenBank/DDBJ whole genome shotgun (WGS) entry which is preliminary data.</text>
</comment>
<keyword evidence="2" id="KW-1185">Reference proteome</keyword>
<sequence length="101" mass="12041">MNQQDQEFLHEMVIQLDDTIRQVTAEEKALVYRIGNDRVAELVEFWKKELSVEEELLLKASFDHWDKQLIRTWARLKRAHHTRAEVGQTLMKMNARPGRQP</sequence>
<reference evidence="1 2" key="1">
    <citation type="submission" date="2018-02" db="EMBL/GenBank/DDBJ databases">
        <title>Subsurface microbial communities from deep shales in Ohio and West Virginia, USA.</title>
        <authorList>
            <person name="Wrighton K."/>
        </authorList>
    </citation>
    <scope>NUCLEOTIDE SEQUENCE [LARGE SCALE GENOMIC DNA]</scope>
    <source>
        <strain evidence="1 2">OWC-G53F</strain>
    </source>
</reference>
<dbReference type="Proteomes" id="UP000238071">
    <property type="component" value="Unassembled WGS sequence"/>
</dbReference>
<dbReference type="OrthoDB" id="5572147at2"/>
<evidence type="ECO:0000313" key="1">
    <source>
        <dbReference type="EMBL" id="PPK65152.1"/>
    </source>
</evidence>
<accession>A0A2S6GIU1</accession>
<dbReference type="EMBL" id="PTIY01000022">
    <property type="protein sequence ID" value="PPK65152.1"/>
    <property type="molecule type" value="Genomic_DNA"/>
</dbReference>
<dbReference type="RefSeq" id="WP_104425273.1">
    <property type="nucleotide sequence ID" value="NZ_PTIY01000022.1"/>
</dbReference>